<proteinExistence type="predicted"/>
<dbReference type="InterPro" id="IPR025251">
    <property type="entry name" value="DUF4213"/>
</dbReference>
<evidence type="ECO:0000259" key="2">
    <source>
        <dbReference type="Pfam" id="PF13938"/>
    </source>
</evidence>
<evidence type="ECO:0008006" key="5">
    <source>
        <dbReference type="Google" id="ProtNLM"/>
    </source>
</evidence>
<evidence type="ECO:0000313" key="3">
    <source>
        <dbReference type="EMBL" id="KHE93220.1"/>
    </source>
</evidence>
<feature type="domain" description="Putative heavy-metal chelation" evidence="1">
    <location>
        <begin position="128"/>
        <end position="275"/>
    </location>
</feature>
<dbReference type="SUPFAM" id="SSF159713">
    <property type="entry name" value="Dhaf3308-like"/>
    <property type="match status" value="1"/>
</dbReference>
<dbReference type="eggNOG" id="COG2014">
    <property type="taxonomic scope" value="Bacteria"/>
</dbReference>
<evidence type="ECO:0000313" key="4">
    <source>
        <dbReference type="Proteomes" id="UP000030652"/>
    </source>
</evidence>
<organism evidence="3 4">
    <name type="scientific">Candidatus Scalindua brodae</name>
    <dbReference type="NCBI Taxonomy" id="237368"/>
    <lineage>
        <taxon>Bacteria</taxon>
        <taxon>Pseudomonadati</taxon>
        <taxon>Planctomycetota</taxon>
        <taxon>Candidatus Brocadiia</taxon>
        <taxon>Candidatus Brocadiales</taxon>
        <taxon>Candidatus Scalinduaceae</taxon>
        <taxon>Candidatus Scalindua</taxon>
    </lineage>
</organism>
<reference evidence="3 4" key="1">
    <citation type="submission" date="2014-10" db="EMBL/GenBank/DDBJ databases">
        <title>Draft genome of anammox bacterium scalindua brodae, obtained using differential coverage binning of sequence data from two enrichment reactors.</title>
        <authorList>
            <person name="Speth D.R."/>
            <person name="Russ L."/>
            <person name="Kartal B."/>
            <person name="Op den Camp H.J."/>
            <person name="Dutilh B.E."/>
            <person name="Jetten M.S."/>
        </authorList>
    </citation>
    <scope>NUCLEOTIDE SEQUENCE [LARGE SCALE GENOMIC DNA]</scope>
    <source>
        <strain evidence="3">RU1</strain>
    </source>
</reference>
<comment type="caution">
    <text evidence="3">The sequence shown here is derived from an EMBL/GenBank/DDBJ whole genome shotgun (WGS) entry which is preliminary data.</text>
</comment>
<dbReference type="Proteomes" id="UP000030652">
    <property type="component" value="Unassembled WGS sequence"/>
</dbReference>
<dbReference type="Pfam" id="PF04016">
    <property type="entry name" value="DUF364"/>
    <property type="match status" value="1"/>
</dbReference>
<sequence>MQDIKKRKDITKDLIEFIQDSDVINQFNITPKEIRIGVFYTGVVLSSGHAGMSYTPVQEIPEAVCCPRSHAKMPAAGELLNKQITELMDYALDDNALKAAVGVATLNALSAVLLADDTCKYKPSAYGNALDLIEITNEDTVAMVGAFPPFIKRIQEITKNLFVIDKNPKVVGKGDTIKIESADRLGEIIPQANILVITGVTLVNHTLGPILDLAEKANEIVVVGPTASVYPEPLFERGVTVMGGVRITDAAKMIHLIGEAGSGYDFFDNCADKVIMRNEAISVRSS</sequence>
<protein>
    <recommendedName>
        <fullName evidence="5">Fis family transcriptional regulator</fullName>
    </recommendedName>
</protein>
<evidence type="ECO:0000259" key="1">
    <source>
        <dbReference type="Pfam" id="PF04016"/>
    </source>
</evidence>
<dbReference type="EMBL" id="JRYO01000067">
    <property type="protein sequence ID" value="KHE93220.1"/>
    <property type="molecule type" value="Genomic_DNA"/>
</dbReference>
<name>A0A0B0ERB2_9BACT</name>
<gene>
    <name evidence="3" type="ORF">SCABRO_00982</name>
</gene>
<accession>A0A0B0ERB2</accession>
<feature type="domain" description="DUF4213" evidence="2">
    <location>
        <begin position="32"/>
        <end position="110"/>
    </location>
</feature>
<dbReference type="AlphaFoldDB" id="A0A0B0ERB2"/>
<dbReference type="Gene3D" id="3.30.390.100">
    <property type="match status" value="1"/>
</dbReference>
<dbReference type="Gene3D" id="3.40.50.11590">
    <property type="match status" value="1"/>
</dbReference>
<dbReference type="InterPro" id="IPR007161">
    <property type="entry name" value="DUF364"/>
</dbReference>
<dbReference type="Pfam" id="PF13938">
    <property type="entry name" value="DUF4213"/>
    <property type="match status" value="1"/>
</dbReference>